<keyword evidence="2" id="KW-1185">Reference proteome</keyword>
<evidence type="ECO:0008006" key="3">
    <source>
        <dbReference type="Google" id="ProtNLM"/>
    </source>
</evidence>
<sequence length="158" mass="17762">MTSSAHYRVVADFETVDVHRGDQSWTVGRFYGSPEAALITWDEEWAVIVGDGVLLVHLPSLPDLPQDEIRLDTAHSLAGKLASTMAQQPRPCLTRVLTGGPGFLRWEETAFEMVYRVDTHIIRLIADPWSRDGGIYQIDLTTFDIVRLLPHDSSEEDD</sequence>
<evidence type="ECO:0000313" key="1">
    <source>
        <dbReference type="EMBL" id="GGS07478.1"/>
    </source>
</evidence>
<comment type="caution">
    <text evidence="1">The sequence shown here is derived from an EMBL/GenBank/DDBJ whole genome shotgun (WGS) entry which is preliminary data.</text>
</comment>
<protein>
    <recommendedName>
        <fullName evidence="3">DUF1854 domain-containing protein</fullName>
    </recommendedName>
</protein>
<organism evidence="1 2">
    <name type="scientific">Deinococcus sedimenti</name>
    <dbReference type="NCBI Taxonomy" id="1867090"/>
    <lineage>
        <taxon>Bacteria</taxon>
        <taxon>Thermotogati</taxon>
        <taxon>Deinococcota</taxon>
        <taxon>Deinococci</taxon>
        <taxon>Deinococcales</taxon>
        <taxon>Deinococcaceae</taxon>
        <taxon>Deinococcus</taxon>
    </lineage>
</organism>
<reference evidence="2" key="1">
    <citation type="journal article" date="2019" name="Int. J. Syst. Evol. Microbiol.">
        <title>The Global Catalogue of Microorganisms (GCM) 10K type strain sequencing project: providing services to taxonomists for standard genome sequencing and annotation.</title>
        <authorList>
            <consortium name="The Broad Institute Genomics Platform"/>
            <consortium name="The Broad Institute Genome Sequencing Center for Infectious Disease"/>
            <person name="Wu L."/>
            <person name="Ma J."/>
        </authorList>
    </citation>
    <scope>NUCLEOTIDE SEQUENCE [LARGE SCALE GENOMIC DNA]</scope>
    <source>
        <strain evidence="2">JCM 31405</strain>
    </source>
</reference>
<gene>
    <name evidence="1" type="ORF">GCM10008960_37380</name>
</gene>
<accession>A0ABQ2S9E2</accession>
<proteinExistence type="predicted"/>
<name>A0ABQ2S9E2_9DEIO</name>
<evidence type="ECO:0000313" key="2">
    <source>
        <dbReference type="Proteomes" id="UP000644548"/>
    </source>
</evidence>
<dbReference type="Proteomes" id="UP000644548">
    <property type="component" value="Unassembled WGS sequence"/>
</dbReference>
<dbReference type="EMBL" id="BMQN01000019">
    <property type="protein sequence ID" value="GGS07478.1"/>
    <property type="molecule type" value="Genomic_DNA"/>
</dbReference>